<evidence type="ECO:0000313" key="2">
    <source>
        <dbReference type="Proteomes" id="UP000499080"/>
    </source>
</evidence>
<reference evidence="1 2" key="1">
    <citation type="journal article" date="2019" name="Sci. Rep.">
        <title>Orb-weaving spider Araneus ventricosus genome elucidates the spidroin gene catalogue.</title>
        <authorList>
            <person name="Kono N."/>
            <person name="Nakamura H."/>
            <person name="Ohtoshi R."/>
            <person name="Moran D.A.P."/>
            <person name="Shinohara A."/>
            <person name="Yoshida Y."/>
            <person name="Fujiwara M."/>
            <person name="Mori M."/>
            <person name="Tomita M."/>
            <person name="Arakawa K."/>
        </authorList>
    </citation>
    <scope>NUCLEOTIDE SEQUENCE [LARGE SCALE GENOMIC DNA]</scope>
</reference>
<gene>
    <name evidence="1" type="ORF">AVEN_246586_1</name>
</gene>
<proteinExistence type="predicted"/>
<sequence>MCPRHDFSKQRKILFTLGNQALFDLQISCTADQLHLSDYSCTMFIIRSMNILAIFFHGEACEIIRLKVFAFDTILCQTFTHGFLYLCIDTVGLLWAGDKLSASGPEDSKESAFTKDSSCRLVRSMLYLRRGSLERILVSFRHLTAVQNDEGWPLNSPIQNGILE</sequence>
<comment type="caution">
    <text evidence="1">The sequence shown here is derived from an EMBL/GenBank/DDBJ whole genome shotgun (WGS) entry which is preliminary data.</text>
</comment>
<organism evidence="1 2">
    <name type="scientific">Araneus ventricosus</name>
    <name type="common">Orbweaver spider</name>
    <name type="synonym">Epeira ventricosa</name>
    <dbReference type="NCBI Taxonomy" id="182803"/>
    <lineage>
        <taxon>Eukaryota</taxon>
        <taxon>Metazoa</taxon>
        <taxon>Ecdysozoa</taxon>
        <taxon>Arthropoda</taxon>
        <taxon>Chelicerata</taxon>
        <taxon>Arachnida</taxon>
        <taxon>Araneae</taxon>
        <taxon>Araneomorphae</taxon>
        <taxon>Entelegynae</taxon>
        <taxon>Araneoidea</taxon>
        <taxon>Araneidae</taxon>
        <taxon>Araneus</taxon>
    </lineage>
</organism>
<evidence type="ECO:0000313" key="1">
    <source>
        <dbReference type="EMBL" id="GBM14422.1"/>
    </source>
</evidence>
<accession>A0A4Y2DCA6</accession>
<dbReference type="Proteomes" id="UP000499080">
    <property type="component" value="Unassembled WGS sequence"/>
</dbReference>
<dbReference type="EMBL" id="BGPR01000343">
    <property type="protein sequence ID" value="GBM14422.1"/>
    <property type="molecule type" value="Genomic_DNA"/>
</dbReference>
<name>A0A4Y2DCA6_ARAVE</name>
<keyword evidence="2" id="KW-1185">Reference proteome</keyword>
<dbReference type="AlphaFoldDB" id="A0A4Y2DCA6"/>
<protein>
    <submittedName>
        <fullName evidence="1">Uncharacterized protein</fullName>
    </submittedName>
</protein>